<comment type="caution">
    <text evidence="2">The sequence shown here is derived from an EMBL/GenBank/DDBJ whole genome shotgun (WGS) entry which is preliminary data.</text>
</comment>
<feature type="region of interest" description="Disordered" evidence="1">
    <location>
        <begin position="108"/>
        <end position="131"/>
    </location>
</feature>
<accession>A0A087CU61</accession>
<evidence type="ECO:0000256" key="1">
    <source>
        <dbReference type="SAM" id="MobiDB-lite"/>
    </source>
</evidence>
<sequence length="168" mass="18992">MARYSREQRRRAAELYERYEHSAADVIRELGYPSKEALRMWHRDWLEERRTGIPSSRGEHYSRYTDGQRRAAVEHYLTHGRRLSRTIRQMGYPSREVLAAWTGRAGARGARDRTRPGGGRGQAYGGGAAGRGRCDVAAGRGRGGRGGVGREKPGSVNCCENRYRRAIQ</sequence>
<dbReference type="InterPro" id="IPR009057">
    <property type="entry name" value="Homeodomain-like_sf"/>
</dbReference>
<evidence type="ECO:0000313" key="3">
    <source>
        <dbReference type="Proteomes" id="UP000029040"/>
    </source>
</evidence>
<proteinExistence type="predicted"/>
<dbReference type="EMBL" id="JGZM01000005">
    <property type="protein sequence ID" value="KFI86811.1"/>
    <property type="molecule type" value="Genomic_DNA"/>
</dbReference>
<dbReference type="Proteomes" id="UP000029040">
    <property type="component" value="Unassembled WGS sequence"/>
</dbReference>
<evidence type="ECO:0000313" key="2">
    <source>
        <dbReference type="EMBL" id="KFI86811.1"/>
    </source>
</evidence>
<gene>
    <name evidence="2" type="ORF">BSAE_1075</name>
</gene>
<dbReference type="AlphaFoldDB" id="A0A087CU61"/>
<dbReference type="RefSeq" id="WP_051915929.1">
    <property type="nucleotide sequence ID" value="NZ_JGZM01000005.1"/>
</dbReference>
<name>A0A087CU61_9BIFI</name>
<feature type="compositionally biased region" description="Gly residues" evidence="1">
    <location>
        <begin position="116"/>
        <end position="130"/>
    </location>
</feature>
<protein>
    <submittedName>
        <fullName evidence="2">Uncharacterized protein</fullName>
    </submittedName>
</protein>
<reference evidence="2 3" key="1">
    <citation type="submission" date="2014-03" db="EMBL/GenBank/DDBJ databases">
        <title>Genomics of Bifidobacteria.</title>
        <authorList>
            <person name="Ventura M."/>
            <person name="Milani C."/>
            <person name="Lugli G.A."/>
        </authorList>
    </citation>
    <scope>NUCLEOTIDE SEQUENCE [LARGE SCALE GENOMIC DNA]</scope>
    <source>
        <strain evidence="2 3">LMG 14934</strain>
    </source>
</reference>
<organism evidence="2 3">
    <name type="scientific">Bifidobacterium pullorum subsp. saeculare DSM 6531 = LMG 14934</name>
    <dbReference type="NCBI Taxonomy" id="1437611"/>
    <lineage>
        <taxon>Bacteria</taxon>
        <taxon>Bacillati</taxon>
        <taxon>Actinomycetota</taxon>
        <taxon>Actinomycetes</taxon>
        <taxon>Bifidobacteriales</taxon>
        <taxon>Bifidobacteriaceae</taxon>
        <taxon>Bifidobacterium</taxon>
    </lineage>
</organism>
<dbReference type="SUPFAM" id="SSF46689">
    <property type="entry name" value="Homeodomain-like"/>
    <property type="match status" value="1"/>
</dbReference>